<evidence type="ECO:0000256" key="10">
    <source>
        <dbReference type="SAM" id="Phobius"/>
    </source>
</evidence>
<keyword evidence="7 13" id="KW-0067">ATP-binding</keyword>
<protein>
    <submittedName>
        <fullName evidence="13">ABC transporter, ATP-binding protein</fullName>
    </submittedName>
</protein>
<feature type="transmembrane region" description="Helical" evidence="10">
    <location>
        <begin position="27"/>
        <end position="47"/>
    </location>
</feature>
<dbReference type="InterPro" id="IPR017871">
    <property type="entry name" value="ABC_transporter-like_CS"/>
</dbReference>
<name>U4KP57_ALTPJ</name>
<keyword evidence="5 10" id="KW-0812">Transmembrane</keyword>
<comment type="subcellular location">
    <subcellularLocation>
        <location evidence="1">Cell membrane</location>
        <topology evidence="1">Multi-pass membrane protein</topology>
    </subcellularLocation>
</comment>
<dbReference type="RefSeq" id="WP_026656997.1">
    <property type="nucleotide sequence ID" value="NC_022538.1"/>
</dbReference>
<dbReference type="PROSITE" id="PS50929">
    <property type="entry name" value="ABC_TM1F"/>
    <property type="match status" value="1"/>
</dbReference>
<dbReference type="FunFam" id="3.40.50.300:FF:000287">
    <property type="entry name" value="Multidrug ABC transporter ATP-binding protein"/>
    <property type="match status" value="1"/>
</dbReference>
<dbReference type="PROSITE" id="PS00211">
    <property type="entry name" value="ABC_TRANSPORTER_1"/>
    <property type="match status" value="1"/>
</dbReference>
<organism evidence="13 14">
    <name type="scientific">Alteracholeplasma palmae (strain ATCC 49389 / J233)</name>
    <name type="common">Acholeplasma palmae</name>
    <dbReference type="NCBI Taxonomy" id="1318466"/>
    <lineage>
        <taxon>Bacteria</taxon>
        <taxon>Bacillati</taxon>
        <taxon>Mycoplasmatota</taxon>
        <taxon>Mollicutes</taxon>
        <taxon>Acholeplasmatales</taxon>
        <taxon>Acholeplasmataceae</taxon>
        <taxon>Acholeplasma</taxon>
    </lineage>
</organism>
<evidence type="ECO:0000313" key="14">
    <source>
        <dbReference type="Proteomes" id="UP000032740"/>
    </source>
</evidence>
<dbReference type="KEGG" id="apal:BN85404130"/>
<dbReference type="InterPro" id="IPR011527">
    <property type="entry name" value="ABC1_TM_dom"/>
</dbReference>
<dbReference type="EMBL" id="FO681347">
    <property type="protein sequence ID" value="CCV63990.1"/>
    <property type="molecule type" value="Genomic_DNA"/>
</dbReference>
<evidence type="ECO:0000313" key="13">
    <source>
        <dbReference type="EMBL" id="CCV63990.1"/>
    </source>
</evidence>
<proteinExistence type="inferred from homology"/>
<dbReference type="PANTHER" id="PTHR43394">
    <property type="entry name" value="ATP-DEPENDENT PERMEASE MDL1, MITOCHONDRIAL"/>
    <property type="match status" value="1"/>
</dbReference>
<feature type="domain" description="ABC transmembrane type-1" evidence="12">
    <location>
        <begin position="32"/>
        <end position="321"/>
    </location>
</feature>
<evidence type="ECO:0000256" key="8">
    <source>
        <dbReference type="ARBA" id="ARBA00022989"/>
    </source>
</evidence>
<sequence length="593" mass="66497">MTKNKETKLKKPSNKGFSKFIKILKPYTLPIVIALLLAVFSTIVVVLSPEFIKKITEILSTSIMTGTKTVDIEEITRIAIMLGIAYLIGALFSYTQGMIMNLVTQKVAFKLRTEISGKINKLPFSYFDNVNYGDVLSRVTNDVDLIAQTLNQNIVPMISAILQIILVVVFMFINSWLLTLAAIFSTLIGFFLMGIIMARSQKYFKEQQKNMGELNGHIEEIYSGHQVVQAFNGQQTAKNKFNKLNTDLKSSAFKSQFISGLMMPIMSFVGNFGYVVVTVLGAWLVFRGDLSLGVISAFMIYIRLFTNPLGQIAQAATNLQQTSAASARVFDFMDEKELEPERENTQIVSNVKGNVEFKNVKFGYDKEKTIINNFSAKIKSGQKVAIVGPTGAGKTTLVNLLMRFYEIDSGEITIDGISIKDMTRKTVHSLFAMVLQDTWIFDGTIRDNIVFNHKNVSYEDLKAVSKAASIHHYIKTLPKGYDTIMDETTSLSSGQRQLITIARAMLLDAPMLILDEATSNVDTRTEIAIQRAMDKLMEKRTSFVIAHRLSTIKNADLILVMNQGDIVESGTHEQLIEQKGFYEELYNSQFEEN</sequence>
<evidence type="ECO:0000256" key="4">
    <source>
        <dbReference type="ARBA" id="ARBA00022475"/>
    </source>
</evidence>
<dbReference type="PANTHER" id="PTHR43394:SF1">
    <property type="entry name" value="ATP-BINDING CASSETTE SUB-FAMILY B MEMBER 10, MITOCHONDRIAL"/>
    <property type="match status" value="1"/>
</dbReference>
<dbReference type="Gene3D" id="3.40.50.300">
    <property type="entry name" value="P-loop containing nucleotide triphosphate hydrolases"/>
    <property type="match status" value="1"/>
</dbReference>
<feature type="transmembrane region" description="Helical" evidence="10">
    <location>
        <begin position="261"/>
        <end position="284"/>
    </location>
</feature>
<keyword evidence="9 10" id="KW-0472">Membrane</keyword>
<feature type="transmembrane region" description="Helical" evidence="10">
    <location>
        <begin position="78"/>
        <end position="103"/>
    </location>
</feature>
<evidence type="ECO:0000256" key="3">
    <source>
        <dbReference type="ARBA" id="ARBA00022448"/>
    </source>
</evidence>
<evidence type="ECO:0000256" key="5">
    <source>
        <dbReference type="ARBA" id="ARBA00022692"/>
    </source>
</evidence>
<dbReference type="GO" id="GO:0015421">
    <property type="term" value="F:ABC-type oligopeptide transporter activity"/>
    <property type="evidence" value="ECO:0007669"/>
    <property type="project" value="TreeGrafter"/>
</dbReference>
<comment type="similarity">
    <text evidence="2">Belongs to the ABC transporter superfamily.</text>
</comment>
<evidence type="ECO:0000256" key="2">
    <source>
        <dbReference type="ARBA" id="ARBA00005417"/>
    </source>
</evidence>
<keyword evidence="14" id="KW-1185">Reference proteome</keyword>
<dbReference type="CDD" id="cd03254">
    <property type="entry name" value="ABCC_Glucan_exporter_like"/>
    <property type="match status" value="1"/>
</dbReference>
<dbReference type="SUPFAM" id="SSF52540">
    <property type="entry name" value="P-loop containing nucleoside triphosphate hydrolases"/>
    <property type="match status" value="1"/>
</dbReference>
<evidence type="ECO:0000256" key="9">
    <source>
        <dbReference type="ARBA" id="ARBA00023136"/>
    </source>
</evidence>
<reference evidence="13 14" key="1">
    <citation type="journal article" date="2013" name="J. Mol. Microbiol. Biotechnol.">
        <title>Analysis of the Complete Genomes of Acholeplasma brassicae , A. palmae and A. laidlawii and Their Comparison to the Obligate Parasites from ' Candidatus Phytoplasma'.</title>
        <authorList>
            <person name="Kube M."/>
            <person name="Siewert C."/>
            <person name="Migdoll A.M."/>
            <person name="Duduk B."/>
            <person name="Holz S."/>
            <person name="Rabus R."/>
            <person name="Seemuller E."/>
            <person name="Mitrovic J."/>
            <person name="Muller I."/>
            <person name="Buttner C."/>
            <person name="Reinhardt R."/>
        </authorList>
    </citation>
    <scope>NUCLEOTIDE SEQUENCE [LARGE SCALE GENOMIC DNA]</scope>
    <source>
        <strain evidence="13 14">J233</strain>
    </source>
</reference>
<dbReference type="STRING" id="1318466.BN85404130"/>
<dbReference type="HOGENOM" id="CLU_000604_84_3_14"/>
<dbReference type="SUPFAM" id="SSF90123">
    <property type="entry name" value="ABC transporter transmembrane region"/>
    <property type="match status" value="1"/>
</dbReference>
<dbReference type="Proteomes" id="UP000032740">
    <property type="component" value="Chromosome"/>
</dbReference>
<dbReference type="PROSITE" id="PS50893">
    <property type="entry name" value="ABC_TRANSPORTER_2"/>
    <property type="match status" value="1"/>
</dbReference>
<keyword evidence="4" id="KW-1003">Cell membrane</keyword>
<feature type="transmembrane region" description="Helical" evidence="10">
    <location>
        <begin position="154"/>
        <end position="173"/>
    </location>
</feature>
<dbReference type="FunFam" id="1.20.1560.10:FF:000011">
    <property type="entry name" value="Multidrug ABC transporter ATP-binding protein"/>
    <property type="match status" value="1"/>
</dbReference>
<dbReference type="Gene3D" id="1.20.1560.10">
    <property type="entry name" value="ABC transporter type 1, transmembrane domain"/>
    <property type="match status" value="1"/>
</dbReference>
<keyword evidence="6" id="KW-0547">Nucleotide-binding</keyword>
<keyword evidence="3" id="KW-0813">Transport</keyword>
<dbReference type="InterPro" id="IPR003593">
    <property type="entry name" value="AAA+_ATPase"/>
</dbReference>
<evidence type="ECO:0000259" key="12">
    <source>
        <dbReference type="PROSITE" id="PS50929"/>
    </source>
</evidence>
<dbReference type="InterPro" id="IPR027417">
    <property type="entry name" value="P-loop_NTPase"/>
</dbReference>
<dbReference type="Pfam" id="PF00005">
    <property type="entry name" value="ABC_tran"/>
    <property type="match status" value="1"/>
</dbReference>
<keyword evidence="8 10" id="KW-1133">Transmembrane helix</keyword>
<dbReference type="Pfam" id="PF00664">
    <property type="entry name" value="ABC_membrane"/>
    <property type="match status" value="1"/>
</dbReference>
<dbReference type="CDD" id="cd18547">
    <property type="entry name" value="ABC_6TM_Tm288_like"/>
    <property type="match status" value="1"/>
</dbReference>
<dbReference type="InterPro" id="IPR003439">
    <property type="entry name" value="ABC_transporter-like_ATP-bd"/>
</dbReference>
<accession>U4KP57</accession>
<evidence type="ECO:0000259" key="11">
    <source>
        <dbReference type="PROSITE" id="PS50893"/>
    </source>
</evidence>
<evidence type="ECO:0000256" key="7">
    <source>
        <dbReference type="ARBA" id="ARBA00022840"/>
    </source>
</evidence>
<feature type="domain" description="ABC transporter" evidence="11">
    <location>
        <begin position="355"/>
        <end position="588"/>
    </location>
</feature>
<evidence type="ECO:0000256" key="1">
    <source>
        <dbReference type="ARBA" id="ARBA00004651"/>
    </source>
</evidence>
<dbReference type="GO" id="GO:0016887">
    <property type="term" value="F:ATP hydrolysis activity"/>
    <property type="evidence" value="ECO:0007669"/>
    <property type="project" value="InterPro"/>
</dbReference>
<dbReference type="OrthoDB" id="383768at2"/>
<dbReference type="GO" id="GO:0005886">
    <property type="term" value="C:plasma membrane"/>
    <property type="evidence" value="ECO:0007669"/>
    <property type="project" value="UniProtKB-SubCell"/>
</dbReference>
<evidence type="ECO:0000256" key="6">
    <source>
        <dbReference type="ARBA" id="ARBA00022741"/>
    </source>
</evidence>
<dbReference type="InterPro" id="IPR036640">
    <property type="entry name" value="ABC1_TM_sf"/>
</dbReference>
<dbReference type="AlphaFoldDB" id="U4KP57"/>
<gene>
    <name evidence="13" type="ORF">BN85404130</name>
</gene>
<dbReference type="SMART" id="SM00382">
    <property type="entry name" value="AAA"/>
    <property type="match status" value="1"/>
</dbReference>
<feature type="transmembrane region" description="Helical" evidence="10">
    <location>
        <begin position="179"/>
        <end position="198"/>
    </location>
</feature>
<dbReference type="InterPro" id="IPR039421">
    <property type="entry name" value="Type_1_exporter"/>
</dbReference>
<dbReference type="GO" id="GO:0005524">
    <property type="term" value="F:ATP binding"/>
    <property type="evidence" value="ECO:0007669"/>
    <property type="project" value="UniProtKB-KW"/>
</dbReference>